<dbReference type="PROSITE" id="PS51459">
    <property type="entry name" value="FIDO"/>
    <property type="match status" value="1"/>
</dbReference>
<accession>A0ABS4KLH0</accession>
<sequence>MMSLPREYIDDLLVRIAYHSSAIEGNTISLADTVTILLHETIPGKVSKREFYEIENHKQALEYVIKQLENNEPLSLNIVRGIHEQLMDHLNFDRGMWKTHDNAIVGADFNTASAHDVPYLMKQWVDNLNYRLEQSKTDEEKIKHILEMHIDFERIHPFSDGNGRTRRLLIIYSLLEHDISPIIIPVDLKSDYIRFLAKKDSEGLYNLLYPIILEESKRIKAFENKEKTSIGSDDIE</sequence>
<dbReference type="EMBL" id="JAGGLI010000034">
    <property type="protein sequence ID" value="MBP2028616.1"/>
    <property type="molecule type" value="Genomic_DNA"/>
</dbReference>
<comment type="caution">
    <text evidence="2">The sequence shown here is derived from an EMBL/GenBank/DDBJ whole genome shotgun (WGS) entry which is preliminary data.</text>
</comment>
<reference evidence="2 3" key="1">
    <citation type="submission" date="2021-03" db="EMBL/GenBank/DDBJ databases">
        <title>Genomic Encyclopedia of Type Strains, Phase IV (KMG-IV): sequencing the most valuable type-strain genomes for metagenomic binning, comparative biology and taxonomic classification.</title>
        <authorList>
            <person name="Goeker M."/>
        </authorList>
    </citation>
    <scope>NUCLEOTIDE SEQUENCE [LARGE SCALE GENOMIC DNA]</scope>
    <source>
        <strain evidence="2 3">DSM 27512</strain>
    </source>
</reference>
<dbReference type="InterPro" id="IPR036597">
    <property type="entry name" value="Fido-like_dom_sf"/>
</dbReference>
<gene>
    <name evidence="2" type="ORF">J2Z35_002446</name>
</gene>
<dbReference type="RefSeq" id="WP_209661666.1">
    <property type="nucleotide sequence ID" value="NZ_JAGGLI010000034.1"/>
</dbReference>
<organism evidence="2 3">
    <name type="scientific">Acetoanaerobium pronyense</name>
    <dbReference type="NCBI Taxonomy" id="1482736"/>
    <lineage>
        <taxon>Bacteria</taxon>
        <taxon>Bacillati</taxon>
        <taxon>Bacillota</taxon>
        <taxon>Clostridia</taxon>
        <taxon>Peptostreptococcales</taxon>
        <taxon>Filifactoraceae</taxon>
        <taxon>Acetoanaerobium</taxon>
    </lineage>
</organism>
<evidence type="ECO:0000313" key="3">
    <source>
        <dbReference type="Proteomes" id="UP001314903"/>
    </source>
</evidence>
<protein>
    <submittedName>
        <fullName evidence="2">Fic family protein</fullName>
    </submittedName>
</protein>
<dbReference type="SUPFAM" id="SSF140931">
    <property type="entry name" value="Fic-like"/>
    <property type="match status" value="1"/>
</dbReference>
<dbReference type="InterPro" id="IPR040198">
    <property type="entry name" value="Fido_containing"/>
</dbReference>
<dbReference type="Pfam" id="PF02661">
    <property type="entry name" value="Fic"/>
    <property type="match status" value="1"/>
</dbReference>
<proteinExistence type="predicted"/>
<dbReference type="PANTHER" id="PTHR13504">
    <property type="entry name" value="FIDO DOMAIN-CONTAINING PROTEIN DDB_G0283145"/>
    <property type="match status" value="1"/>
</dbReference>
<evidence type="ECO:0000313" key="2">
    <source>
        <dbReference type="EMBL" id="MBP2028616.1"/>
    </source>
</evidence>
<feature type="domain" description="Fido" evidence="1">
    <location>
        <begin position="74"/>
        <end position="214"/>
    </location>
</feature>
<dbReference type="Gene3D" id="1.10.3290.10">
    <property type="entry name" value="Fido-like domain"/>
    <property type="match status" value="1"/>
</dbReference>
<keyword evidence="3" id="KW-1185">Reference proteome</keyword>
<dbReference type="Proteomes" id="UP001314903">
    <property type="component" value="Unassembled WGS sequence"/>
</dbReference>
<dbReference type="PANTHER" id="PTHR13504:SF38">
    <property type="entry name" value="FIDO DOMAIN-CONTAINING PROTEIN"/>
    <property type="match status" value="1"/>
</dbReference>
<name>A0ABS4KLH0_9FIRM</name>
<dbReference type="InterPro" id="IPR003812">
    <property type="entry name" value="Fido"/>
</dbReference>
<evidence type="ECO:0000259" key="1">
    <source>
        <dbReference type="PROSITE" id="PS51459"/>
    </source>
</evidence>